<dbReference type="PANTHER" id="PTHR35561:SF1">
    <property type="entry name" value="RNA 2',3'-CYCLIC PHOSPHODIESTERASE"/>
    <property type="match status" value="1"/>
</dbReference>
<dbReference type="GO" id="GO:0008664">
    <property type="term" value="F:RNA 2',3'-cyclic 3'-phosphodiesterase activity"/>
    <property type="evidence" value="ECO:0007669"/>
    <property type="project" value="UniProtKB-EC"/>
</dbReference>
<evidence type="ECO:0000313" key="5">
    <source>
        <dbReference type="Proteomes" id="UP000313395"/>
    </source>
</evidence>
<dbReference type="NCBIfam" id="TIGR02258">
    <property type="entry name" value="2_5_ligase"/>
    <property type="match status" value="1"/>
</dbReference>
<dbReference type="Pfam" id="PF02834">
    <property type="entry name" value="LigT_PEase"/>
    <property type="match status" value="1"/>
</dbReference>
<dbReference type="PANTHER" id="PTHR35561">
    <property type="entry name" value="RNA 2',3'-CYCLIC PHOSPHODIESTERASE"/>
    <property type="match status" value="1"/>
</dbReference>
<comment type="function">
    <text evidence="2">Hydrolyzes RNA 2',3'-cyclic phosphodiester to an RNA 2'-phosphomonoester.</text>
</comment>
<evidence type="ECO:0000259" key="3">
    <source>
        <dbReference type="Pfam" id="PF02834"/>
    </source>
</evidence>
<dbReference type="EMBL" id="VENO01000003">
    <property type="protein sequence ID" value="TNV68771.1"/>
    <property type="molecule type" value="Genomic_DNA"/>
</dbReference>
<dbReference type="Gene3D" id="3.90.1140.10">
    <property type="entry name" value="Cyclic phosphodiesterase"/>
    <property type="match status" value="1"/>
</dbReference>
<keyword evidence="1 2" id="KW-0378">Hydrolase</keyword>
<comment type="catalytic activity">
    <reaction evidence="2">
        <text>a 3'-end 2',3'-cyclophospho-ribonucleotide-RNA + H2O = a 3'-end 2'-phospho-ribonucleotide-RNA + H(+)</text>
        <dbReference type="Rhea" id="RHEA:11828"/>
        <dbReference type="Rhea" id="RHEA-COMP:10464"/>
        <dbReference type="Rhea" id="RHEA-COMP:17353"/>
        <dbReference type="ChEBI" id="CHEBI:15377"/>
        <dbReference type="ChEBI" id="CHEBI:15378"/>
        <dbReference type="ChEBI" id="CHEBI:83064"/>
        <dbReference type="ChEBI" id="CHEBI:173113"/>
        <dbReference type="EC" id="3.1.4.58"/>
    </reaction>
</comment>
<proteinExistence type="inferred from homology"/>
<comment type="caution">
    <text evidence="4">The sequence shown here is derived from an EMBL/GenBank/DDBJ whole genome shotgun (WGS) entry which is preliminary data.</text>
</comment>
<dbReference type="InterPro" id="IPR004175">
    <property type="entry name" value="RNA_CPDase"/>
</dbReference>
<reference evidence="4 5" key="1">
    <citation type="submission" date="2019-06" db="EMBL/GenBank/DDBJ databases">
        <title>Description Trichococcus psychrophilus sp. nov., isolated from a cold spring, by genomic and phenotypic analyses.</title>
        <authorList>
            <person name="Zakharyuk A."/>
        </authorList>
    </citation>
    <scope>NUCLEOTIDE SEQUENCE [LARGE SCALE GENOMIC DNA]</scope>
    <source>
        <strain evidence="4 5">SKBG</strain>
    </source>
</reference>
<keyword evidence="5" id="KW-1185">Reference proteome</keyword>
<feature type="domain" description="Phosphoesterase HXTX" evidence="3">
    <location>
        <begin position="13"/>
        <end position="87"/>
    </location>
</feature>
<gene>
    <name evidence="4" type="primary">thpR</name>
    <name evidence="4" type="ORF">FHK04_11325</name>
</gene>
<comment type="similarity">
    <text evidence="2">Belongs to the 2H phosphoesterase superfamily. ThpR family.</text>
</comment>
<organism evidence="4 5">
    <name type="scientific">Trichococcus shcherbakoviae subsp. psychrophilus</name>
    <dbReference type="NCBI Taxonomy" id="2585775"/>
    <lineage>
        <taxon>Bacteria</taxon>
        <taxon>Bacillati</taxon>
        <taxon>Bacillota</taxon>
        <taxon>Bacilli</taxon>
        <taxon>Lactobacillales</taxon>
        <taxon>Carnobacteriaceae</taxon>
        <taxon>Trichococcus</taxon>
    </lineage>
</organism>
<dbReference type="SUPFAM" id="SSF55144">
    <property type="entry name" value="LigT-like"/>
    <property type="match status" value="1"/>
</dbReference>
<dbReference type="AlphaFoldDB" id="A0A5C5E707"/>
<dbReference type="EC" id="3.1.4.58" evidence="2"/>
<evidence type="ECO:0000256" key="1">
    <source>
        <dbReference type="ARBA" id="ARBA00022801"/>
    </source>
</evidence>
<dbReference type="HAMAP" id="MF_01940">
    <property type="entry name" value="RNA_CPDase"/>
    <property type="match status" value="1"/>
</dbReference>
<sequence length="200" mass="22448">MWGAVVRVFIGVRLPESIKEQLGAVQEEVKRASLKGSFTDPDNFHLTMRFIGEVNPEQKCAIETALARCTQEQGPFQIETAGLGNFFKKNKWIIWLGIKESRQLHQVYDQLNAELLGEATTVADEVAFIPHLTLGRGIVLSQEWEDLCKVPLPSDQKIPVTALTLFESVRVNGKLVYRPIADFPFHGQTSRTISSKQTNP</sequence>
<dbReference type="GO" id="GO:0004113">
    <property type="term" value="F:2',3'-cyclic-nucleotide 3'-phosphodiesterase activity"/>
    <property type="evidence" value="ECO:0007669"/>
    <property type="project" value="InterPro"/>
</dbReference>
<dbReference type="Proteomes" id="UP000313395">
    <property type="component" value="Unassembled WGS sequence"/>
</dbReference>
<protein>
    <recommendedName>
        <fullName evidence="2">RNA 2',3'-cyclic phosphodiesterase</fullName>
        <shortName evidence="2">RNA 2',3'-CPDase</shortName>
        <ecNumber evidence="2">3.1.4.58</ecNumber>
    </recommendedName>
</protein>
<feature type="short sequence motif" description="HXTX 1" evidence="2">
    <location>
        <begin position="45"/>
        <end position="48"/>
    </location>
</feature>
<evidence type="ECO:0000256" key="2">
    <source>
        <dbReference type="HAMAP-Rule" id="MF_01940"/>
    </source>
</evidence>
<dbReference type="InterPro" id="IPR014051">
    <property type="entry name" value="Phosphoesterase_HXTX"/>
</dbReference>
<evidence type="ECO:0000313" key="4">
    <source>
        <dbReference type="EMBL" id="TNV68771.1"/>
    </source>
</evidence>
<dbReference type="InterPro" id="IPR009097">
    <property type="entry name" value="Cyclic_Pdiesterase"/>
</dbReference>
<feature type="short sequence motif" description="HXTX 2" evidence="2">
    <location>
        <begin position="131"/>
        <end position="134"/>
    </location>
</feature>
<name>A0A5C5E707_9LACT</name>
<feature type="active site" description="Proton donor" evidence="2">
    <location>
        <position position="45"/>
    </location>
</feature>
<feature type="active site" description="Proton acceptor" evidence="2">
    <location>
        <position position="131"/>
    </location>
</feature>
<accession>A0A5C5E707</accession>